<dbReference type="InterPro" id="IPR046529">
    <property type="entry name" value="DUF6594"/>
</dbReference>
<dbReference type="AlphaFoldDB" id="A0A8H4N0N9"/>
<keyword evidence="2" id="KW-1133">Transmembrane helix</keyword>
<evidence type="ECO:0000256" key="2">
    <source>
        <dbReference type="SAM" id="Phobius"/>
    </source>
</evidence>
<dbReference type="Pfam" id="PF20237">
    <property type="entry name" value="DUF6594"/>
    <property type="match status" value="1"/>
</dbReference>
<organism evidence="4 5">
    <name type="scientific">Botryosphaeria dothidea</name>
    <dbReference type="NCBI Taxonomy" id="55169"/>
    <lineage>
        <taxon>Eukaryota</taxon>
        <taxon>Fungi</taxon>
        <taxon>Dikarya</taxon>
        <taxon>Ascomycota</taxon>
        <taxon>Pezizomycotina</taxon>
        <taxon>Dothideomycetes</taxon>
        <taxon>Dothideomycetes incertae sedis</taxon>
        <taxon>Botryosphaeriales</taxon>
        <taxon>Botryosphaeriaceae</taxon>
        <taxon>Botryosphaeria</taxon>
    </lineage>
</organism>
<keyword evidence="2" id="KW-0472">Membrane</keyword>
<gene>
    <name evidence="4" type="ORF">GTA08_BOTSDO08742</name>
</gene>
<evidence type="ECO:0000313" key="4">
    <source>
        <dbReference type="EMBL" id="KAF4302773.1"/>
    </source>
</evidence>
<evidence type="ECO:0000259" key="3">
    <source>
        <dbReference type="Pfam" id="PF20237"/>
    </source>
</evidence>
<dbReference type="OrthoDB" id="3546297at2759"/>
<evidence type="ECO:0000256" key="1">
    <source>
        <dbReference type="SAM" id="MobiDB-lite"/>
    </source>
</evidence>
<dbReference type="EMBL" id="WWBZ02000062">
    <property type="protein sequence ID" value="KAF4302773.1"/>
    <property type="molecule type" value="Genomic_DNA"/>
</dbReference>
<feature type="compositionally biased region" description="Polar residues" evidence="1">
    <location>
        <begin position="1"/>
        <end position="19"/>
    </location>
</feature>
<proteinExistence type="predicted"/>
<reference evidence="4" key="1">
    <citation type="submission" date="2020-04" db="EMBL/GenBank/DDBJ databases">
        <title>Genome Assembly and Annotation of Botryosphaeria dothidea sdau 11-99, a Latent Pathogen of Apple Fruit Ring Rot in China.</title>
        <authorList>
            <person name="Yu C."/>
            <person name="Diao Y."/>
            <person name="Lu Q."/>
            <person name="Zhao J."/>
            <person name="Cui S."/>
            <person name="Peng C."/>
            <person name="He B."/>
            <person name="Liu H."/>
        </authorList>
    </citation>
    <scope>NUCLEOTIDE SEQUENCE [LARGE SCALE GENOMIC DNA]</scope>
    <source>
        <strain evidence="4">Sdau11-99</strain>
    </source>
</reference>
<feature type="transmembrane region" description="Helical" evidence="2">
    <location>
        <begin position="305"/>
        <end position="323"/>
    </location>
</feature>
<evidence type="ECO:0000313" key="5">
    <source>
        <dbReference type="Proteomes" id="UP000572817"/>
    </source>
</evidence>
<comment type="caution">
    <text evidence="4">The sequence shown here is derived from an EMBL/GenBank/DDBJ whole genome shotgun (WGS) entry which is preliminary data.</text>
</comment>
<feature type="transmembrane region" description="Helical" evidence="2">
    <location>
        <begin position="278"/>
        <end position="298"/>
    </location>
</feature>
<feature type="domain" description="DUF6594" evidence="3">
    <location>
        <begin position="58"/>
        <end position="316"/>
    </location>
</feature>
<sequence length="327" mass="36794">MAQQSPHQSTCPSVTSSKLSDAPVPTEVIEFESQRLSKPREEFRKRWEESTADSNLTLYGFRRFKTSHLLNPHFLEAEIAEIDHDFYKAGLSLDIEPSTTDRLGLAWCKKDARIPKLEETISREKILKLSGANTAERNLDEALSAFNTLMSMDTFSLLDNEEQCSTRTDLSLTEMYKSRQLRVDKRTRDRKDPLQCLIHRYLRDLRFRKLSKREQQLSGEREGDGNVFGGPGVRGKTLRHQNNDMIAAWLGRLIIGLISATFLTVPLGVLSYEPRKGVQLSVVAIFIVAFSSVVSVMLKASNLEMMVVSAGYAAVLSVFFSNASPGV</sequence>
<keyword evidence="2" id="KW-0812">Transmembrane</keyword>
<feature type="region of interest" description="Disordered" evidence="1">
    <location>
        <begin position="1"/>
        <end position="22"/>
    </location>
</feature>
<protein>
    <recommendedName>
        <fullName evidence="3">DUF6594 domain-containing protein</fullName>
    </recommendedName>
</protein>
<dbReference type="Proteomes" id="UP000572817">
    <property type="component" value="Unassembled WGS sequence"/>
</dbReference>
<accession>A0A8H4N0N9</accession>
<feature type="transmembrane region" description="Helical" evidence="2">
    <location>
        <begin position="249"/>
        <end position="272"/>
    </location>
</feature>
<keyword evidence="5" id="KW-1185">Reference proteome</keyword>
<name>A0A8H4N0N9_9PEZI</name>